<dbReference type="EMBL" id="OU963864">
    <property type="protein sequence ID" value="CAH0387451.1"/>
    <property type="molecule type" value="Genomic_DNA"/>
</dbReference>
<evidence type="ECO:0000313" key="3">
    <source>
        <dbReference type="Proteomes" id="UP001152759"/>
    </source>
</evidence>
<dbReference type="KEGG" id="btab:109036241"/>
<keyword evidence="3" id="KW-1185">Reference proteome</keyword>
<dbReference type="SUPFAM" id="SSF53649">
    <property type="entry name" value="Alkaline phosphatase-like"/>
    <property type="match status" value="1"/>
</dbReference>
<keyword evidence="1" id="KW-0732">Signal</keyword>
<protein>
    <submittedName>
        <fullName evidence="2">Uncharacterized protein</fullName>
    </submittedName>
</protein>
<dbReference type="InterPro" id="IPR002591">
    <property type="entry name" value="Phosphodiest/P_Trfase"/>
</dbReference>
<dbReference type="PANTHER" id="PTHR10151:SF120">
    <property type="entry name" value="BIS(5'-ADENOSYL)-TRIPHOSPHATASE"/>
    <property type="match status" value="1"/>
</dbReference>
<dbReference type="GO" id="GO:0016787">
    <property type="term" value="F:hydrolase activity"/>
    <property type="evidence" value="ECO:0007669"/>
    <property type="project" value="UniProtKB-ARBA"/>
</dbReference>
<feature type="chain" id="PRO_5040221700" evidence="1">
    <location>
        <begin position="19"/>
        <end position="427"/>
    </location>
</feature>
<dbReference type="AlphaFoldDB" id="A0A9P0A7S4"/>
<name>A0A9P0A7S4_BEMTA</name>
<reference evidence="2" key="1">
    <citation type="submission" date="2021-12" db="EMBL/GenBank/DDBJ databases">
        <authorList>
            <person name="King R."/>
        </authorList>
    </citation>
    <scope>NUCLEOTIDE SEQUENCE</scope>
</reference>
<dbReference type="PANTHER" id="PTHR10151">
    <property type="entry name" value="ECTONUCLEOTIDE PYROPHOSPHATASE/PHOSPHODIESTERASE"/>
    <property type="match status" value="1"/>
</dbReference>
<dbReference type="InterPro" id="IPR017850">
    <property type="entry name" value="Alkaline_phosphatase_core_sf"/>
</dbReference>
<organism evidence="2 3">
    <name type="scientific">Bemisia tabaci</name>
    <name type="common">Sweetpotato whitefly</name>
    <name type="synonym">Aleurodes tabaci</name>
    <dbReference type="NCBI Taxonomy" id="7038"/>
    <lineage>
        <taxon>Eukaryota</taxon>
        <taxon>Metazoa</taxon>
        <taxon>Ecdysozoa</taxon>
        <taxon>Arthropoda</taxon>
        <taxon>Hexapoda</taxon>
        <taxon>Insecta</taxon>
        <taxon>Pterygota</taxon>
        <taxon>Neoptera</taxon>
        <taxon>Paraneoptera</taxon>
        <taxon>Hemiptera</taxon>
        <taxon>Sternorrhyncha</taxon>
        <taxon>Aleyrodoidea</taxon>
        <taxon>Aleyrodidae</taxon>
        <taxon>Aleyrodinae</taxon>
        <taxon>Bemisia</taxon>
    </lineage>
</organism>
<evidence type="ECO:0000256" key="1">
    <source>
        <dbReference type="SAM" id="SignalP"/>
    </source>
</evidence>
<sequence>MFPIVLIVFYSFLKIVLSVSKHPLVLVVSFDSLRHDFVNKSATPNLFTLSQLGVRTKYMKNTFPTKTLPVHFSIATGVYAEDHGVLANSVFYNNRSHKYSNALFDYNEDVVPIWTLNEKARNGRHSGSMMWPGGEFPYQGVKPTHVQTYDMSFNWTKRADTVISWFLNSTAPANFIMAYFDNLDVVGHRLGINDPSFKEQIQQCDQAAKYIHDQLVAHGLRDKVNVFLLSDHGMVSVKQEHIIDINKFADLSSFDLTGTSPVVQITAINTTQKSSLINKTYADLKSGEKRNGHFRIFLREEIPDTYHYKHNARVSDMLAVADLGYGFQDLMKAIEYYSKTEKITMTPKSELGIHGYSNDEPSMYPFFMAYGPGLKQNTTVPPFNVVDLYPIFAKLLQLSLPQGTTRYKLRGNLDLSSAFVVPSNISG</sequence>
<dbReference type="Pfam" id="PF01663">
    <property type="entry name" value="Phosphodiest"/>
    <property type="match status" value="1"/>
</dbReference>
<evidence type="ECO:0000313" key="2">
    <source>
        <dbReference type="EMBL" id="CAH0387451.1"/>
    </source>
</evidence>
<dbReference type="Gene3D" id="3.40.720.10">
    <property type="entry name" value="Alkaline Phosphatase, subunit A"/>
    <property type="match status" value="1"/>
</dbReference>
<dbReference type="CDD" id="cd16018">
    <property type="entry name" value="Enpp"/>
    <property type="match status" value="1"/>
</dbReference>
<dbReference type="Gene3D" id="3.30.1360.180">
    <property type="match status" value="1"/>
</dbReference>
<accession>A0A9P0A7S4</accession>
<feature type="signal peptide" evidence="1">
    <location>
        <begin position="1"/>
        <end position="18"/>
    </location>
</feature>
<dbReference type="Proteomes" id="UP001152759">
    <property type="component" value="Chromosome 3"/>
</dbReference>
<gene>
    <name evidence="2" type="ORF">BEMITA_LOCUS6467</name>
</gene>
<proteinExistence type="predicted"/>